<dbReference type="Pfam" id="PF04542">
    <property type="entry name" value="Sigma70_r2"/>
    <property type="match status" value="1"/>
</dbReference>
<gene>
    <name evidence="8" type="ORF">GCM10008932_08860</name>
</gene>
<dbReference type="Gene3D" id="1.10.10.10">
    <property type="entry name" value="Winged helix-like DNA-binding domain superfamily/Winged helix DNA-binding domain"/>
    <property type="match status" value="1"/>
</dbReference>
<evidence type="ECO:0000313" key="8">
    <source>
        <dbReference type="EMBL" id="GAA0358384.1"/>
    </source>
</evidence>
<organism evidence="8 9">
    <name type="scientific">Alkalibacterium iburiense</name>
    <dbReference type="NCBI Taxonomy" id="290589"/>
    <lineage>
        <taxon>Bacteria</taxon>
        <taxon>Bacillati</taxon>
        <taxon>Bacillota</taxon>
        <taxon>Bacilli</taxon>
        <taxon>Lactobacillales</taxon>
        <taxon>Carnobacteriaceae</taxon>
        <taxon>Alkalibacterium</taxon>
    </lineage>
</organism>
<dbReference type="NCBIfam" id="TIGR02937">
    <property type="entry name" value="sigma70-ECF"/>
    <property type="match status" value="1"/>
</dbReference>
<dbReference type="Gene3D" id="1.10.1740.10">
    <property type="match status" value="1"/>
</dbReference>
<dbReference type="SUPFAM" id="SSF88946">
    <property type="entry name" value="Sigma2 domain of RNA polymerase sigma factors"/>
    <property type="match status" value="1"/>
</dbReference>
<dbReference type="Proteomes" id="UP001501166">
    <property type="component" value="Unassembled WGS sequence"/>
</dbReference>
<dbReference type="PANTHER" id="PTHR43133:SF8">
    <property type="entry name" value="RNA POLYMERASE SIGMA FACTOR HI_1459-RELATED"/>
    <property type="match status" value="1"/>
</dbReference>
<keyword evidence="9" id="KW-1185">Reference proteome</keyword>
<feature type="domain" description="RNA polymerase sigma-70 region 2" evidence="6">
    <location>
        <begin position="24"/>
        <end position="89"/>
    </location>
</feature>
<keyword evidence="4" id="KW-0238">DNA-binding</keyword>
<name>A0ABN0X978_9LACT</name>
<comment type="caution">
    <text evidence="8">The sequence shown here is derived from an EMBL/GenBank/DDBJ whole genome shotgun (WGS) entry which is preliminary data.</text>
</comment>
<evidence type="ECO:0000256" key="4">
    <source>
        <dbReference type="ARBA" id="ARBA00023125"/>
    </source>
</evidence>
<dbReference type="InterPro" id="IPR013325">
    <property type="entry name" value="RNA_pol_sigma_r2"/>
</dbReference>
<keyword evidence="3" id="KW-0731">Sigma factor</keyword>
<dbReference type="InterPro" id="IPR007630">
    <property type="entry name" value="RNA_pol_sigma70_r4"/>
</dbReference>
<keyword evidence="5" id="KW-0804">Transcription</keyword>
<evidence type="ECO:0000256" key="3">
    <source>
        <dbReference type="ARBA" id="ARBA00023082"/>
    </source>
</evidence>
<evidence type="ECO:0000256" key="5">
    <source>
        <dbReference type="ARBA" id="ARBA00023163"/>
    </source>
</evidence>
<dbReference type="InterPro" id="IPR014284">
    <property type="entry name" value="RNA_pol_sigma-70_dom"/>
</dbReference>
<accession>A0ABN0X978</accession>
<evidence type="ECO:0000313" key="9">
    <source>
        <dbReference type="Proteomes" id="UP001501166"/>
    </source>
</evidence>
<dbReference type="RefSeq" id="WP_343754403.1">
    <property type="nucleotide sequence ID" value="NZ_BAAACW010000055.1"/>
</dbReference>
<evidence type="ECO:0000256" key="1">
    <source>
        <dbReference type="ARBA" id="ARBA00010641"/>
    </source>
</evidence>
<dbReference type="PANTHER" id="PTHR43133">
    <property type="entry name" value="RNA POLYMERASE ECF-TYPE SIGMA FACTO"/>
    <property type="match status" value="1"/>
</dbReference>
<dbReference type="InterPro" id="IPR007627">
    <property type="entry name" value="RNA_pol_sigma70_r2"/>
</dbReference>
<protein>
    <submittedName>
        <fullName evidence="8">Sigma-70 family RNA polymerase sigma factor</fullName>
    </submittedName>
</protein>
<dbReference type="InterPro" id="IPR039425">
    <property type="entry name" value="RNA_pol_sigma-70-like"/>
</dbReference>
<feature type="domain" description="RNA polymerase sigma-70 region 4" evidence="7">
    <location>
        <begin position="118"/>
        <end position="167"/>
    </location>
</feature>
<dbReference type="InterPro" id="IPR036388">
    <property type="entry name" value="WH-like_DNA-bd_sf"/>
</dbReference>
<evidence type="ECO:0000259" key="6">
    <source>
        <dbReference type="Pfam" id="PF04542"/>
    </source>
</evidence>
<evidence type="ECO:0000256" key="2">
    <source>
        <dbReference type="ARBA" id="ARBA00023015"/>
    </source>
</evidence>
<dbReference type="Pfam" id="PF04545">
    <property type="entry name" value="Sigma70_r4"/>
    <property type="match status" value="1"/>
</dbReference>
<reference evidence="8 9" key="1">
    <citation type="journal article" date="2019" name="Int. J. Syst. Evol. Microbiol.">
        <title>The Global Catalogue of Microorganisms (GCM) 10K type strain sequencing project: providing services to taxonomists for standard genome sequencing and annotation.</title>
        <authorList>
            <consortium name="The Broad Institute Genomics Platform"/>
            <consortium name="The Broad Institute Genome Sequencing Center for Infectious Disease"/>
            <person name="Wu L."/>
            <person name="Ma J."/>
        </authorList>
    </citation>
    <scope>NUCLEOTIDE SEQUENCE [LARGE SCALE GENOMIC DNA]</scope>
    <source>
        <strain evidence="8 9">JCM 12662</strain>
    </source>
</reference>
<proteinExistence type="inferred from homology"/>
<keyword evidence="2" id="KW-0805">Transcription regulation</keyword>
<comment type="similarity">
    <text evidence="1">Belongs to the sigma-70 factor family. ECF subfamily.</text>
</comment>
<dbReference type="EMBL" id="BAAACW010000055">
    <property type="protein sequence ID" value="GAA0358384.1"/>
    <property type="molecule type" value="Genomic_DNA"/>
</dbReference>
<sequence>MNNKELIDQLTLFRKGNEEAFNKIYQELKTPVYTIIYRMTYDIPLSEDIMQEVFFKLSQTPPPSTIKKPRAWIFKITRNLAIDYKRKYRESIEYDEEAVSHGYSIEGDAAIRLDVEKAIRELDERERELVTLRLNAEMKFKDMAELVDEPLGTVLWRYRKAIKQVKESLEGRSGYQ</sequence>
<dbReference type="SUPFAM" id="SSF88659">
    <property type="entry name" value="Sigma3 and sigma4 domains of RNA polymerase sigma factors"/>
    <property type="match status" value="1"/>
</dbReference>
<evidence type="ECO:0000259" key="7">
    <source>
        <dbReference type="Pfam" id="PF04545"/>
    </source>
</evidence>
<dbReference type="InterPro" id="IPR013324">
    <property type="entry name" value="RNA_pol_sigma_r3/r4-like"/>
</dbReference>